<keyword evidence="4" id="KW-1185">Reference proteome</keyword>
<dbReference type="Proteomes" id="UP000271548">
    <property type="component" value="Unassembled WGS sequence"/>
</dbReference>
<evidence type="ECO:0000313" key="4">
    <source>
        <dbReference type="Proteomes" id="UP000271548"/>
    </source>
</evidence>
<name>A0ABX9RKR5_9ACTN</name>
<reference evidence="3 4" key="1">
    <citation type="submission" date="2018-09" db="EMBL/GenBank/DDBJ databases">
        <title>Micromonospora sp. nov. MS1-9, isolated from a root of Musa sp.</title>
        <authorList>
            <person name="Kuncharoen N."/>
            <person name="Kudo T."/>
            <person name="Ohkuma M."/>
            <person name="Yuki M."/>
            <person name="Tanasupawat S."/>
        </authorList>
    </citation>
    <scope>NUCLEOTIDE SEQUENCE [LARGE SCALE GENOMIC DNA]</scope>
    <source>
        <strain evidence="3 4">NGC1-4</strain>
    </source>
</reference>
<sequence length="138" mass="14878">MRSRWLLSGDGDVGAAFADLLCGVGIVLRRYDAVMTRSGISARQERLAALLAALTEAEDRLRQLGDDHWAGWLERDRVRVAQGDAFGLEHLKQAFGGMGSINDSYPHDDGDVGSVLAEIYRLAAQLLADHEAAGGLEA</sequence>
<evidence type="ECO:0000259" key="2">
    <source>
        <dbReference type="Pfam" id="PF22294"/>
    </source>
</evidence>
<feature type="domain" description="DUF6966" evidence="2">
    <location>
        <begin position="63"/>
        <end position="112"/>
    </location>
</feature>
<dbReference type="InterPro" id="IPR054239">
    <property type="entry name" value="DUF6966"/>
</dbReference>
<keyword evidence="1" id="KW-0175">Coiled coil</keyword>
<proteinExistence type="predicted"/>
<feature type="coiled-coil region" evidence="1">
    <location>
        <begin position="40"/>
        <end position="67"/>
    </location>
</feature>
<dbReference type="Pfam" id="PF22294">
    <property type="entry name" value="DUF6966"/>
    <property type="match status" value="1"/>
</dbReference>
<evidence type="ECO:0000256" key="1">
    <source>
        <dbReference type="SAM" id="Coils"/>
    </source>
</evidence>
<dbReference type="EMBL" id="RAZS01000001">
    <property type="protein sequence ID" value="RKN24141.1"/>
    <property type="molecule type" value="Genomic_DNA"/>
</dbReference>
<evidence type="ECO:0000313" key="3">
    <source>
        <dbReference type="EMBL" id="RKN24141.1"/>
    </source>
</evidence>
<accession>A0ABX9RKR5</accession>
<organism evidence="3 4">
    <name type="scientific">Micromonospora musae</name>
    <dbReference type="NCBI Taxonomy" id="1894970"/>
    <lineage>
        <taxon>Bacteria</taxon>
        <taxon>Bacillati</taxon>
        <taxon>Actinomycetota</taxon>
        <taxon>Actinomycetes</taxon>
        <taxon>Micromonosporales</taxon>
        <taxon>Micromonosporaceae</taxon>
        <taxon>Micromonospora</taxon>
    </lineage>
</organism>
<comment type="caution">
    <text evidence="3">The sequence shown here is derived from an EMBL/GenBank/DDBJ whole genome shotgun (WGS) entry which is preliminary data.</text>
</comment>
<protein>
    <recommendedName>
        <fullName evidence="2">DUF6966 domain-containing protein</fullName>
    </recommendedName>
</protein>
<gene>
    <name evidence="3" type="ORF">D7147_03890</name>
</gene>